<evidence type="ECO:0000256" key="1">
    <source>
        <dbReference type="SAM" id="SignalP"/>
    </source>
</evidence>
<dbReference type="AlphaFoldDB" id="A0A1G7SD88"/>
<sequence>MKTTLLFPLTILLLFSCSGQSHKRSNIDEFYTAKGEWDSARLPFIKPYEAIIVTKESGWGMNLEGIDGDTGFSHIKKANVIDGVILVYYTNSILHGNYVKEGWYVVVPAKKIERGFSTHKKYLKYLESIHISAEPILYDIESIADYYEYHDIIDWKKIH</sequence>
<proteinExistence type="predicted"/>
<dbReference type="PROSITE" id="PS51257">
    <property type="entry name" value="PROKAR_LIPOPROTEIN"/>
    <property type="match status" value="1"/>
</dbReference>
<name>A0A1G7SD88_9SPHI</name>
<reference evidence="3" key="1">
    <citation type="submission" date="2016-10" db="EMBL/GenBank/DDBJ databases">
        <authorList>
            <person name="Varghese N."/>
            <person name="Submissions S."/>
        </authorList>
    </citation>
    <scope>NUCLEOTIDE SEQUENCE [LARGE SCALE GENOMIC DNA]</scope>
    <source>
        <strain evidence="3">Gh-67</strain>
    </source>
</reference>
<keyword evidence="3" id="KW-1185">Reference proteome</keyword>
<dbReference type="RefSeq" id="WP_091163405.1">
    <property type="nucleotide sequence ID" value="NZ_FNCG01000002.1"/>
</dbReference>
<organism evidence="2 3">
    <name type="scientific">Mucilaginibacter gossypii</name>
    <dbReference type="NCBI Taxonomy" id="551996"/>
    <lineage>
        <taxon>Bacteria</taxon>
        <taxon>Pseudomonadati</taxon>
        <taxon>Bacteroidota</taxon>
        <taxon>Sphingobacteriia</taxon>
        <taxon>Sphingobacteriales</taxon>
        <taxon>Sphingobacteriaceae</taxon>
        <taxon>Mucilaginibacter</taxon>
    </lineage>
</organism>
<keyword evidence="1" id="KW-0732">Signal</keyword>
<protein>
    <submittedName>
        <fullName evidence="2">Uncharacterized protein</fullName>
    </submittedName>
</protein>
<accession>A0A1G7SD88</accession>
<evidence type="ECO:0000313" key="2">
    <source>
        <dbReference type="EMBL" id="SDG21017.1"/>
    </source>
</evidence>
<dbReference type="Proteomes" id="UP000199705">
    <property type="component" value="Unassembled WGS sequence"/>
</dbReference>
<feature type="chain" id="PRO_5011678169" evidence="1">
    <location>
        <begin position="24"/>
        <end position="159"/>
    </location>
</feature>
<evidence type="ECO:0000313" key="3">
    <source>
        <dbReference type="Proteomes" id="UP000199705"/>
    </source>
</evidence>
<dbReference type="EMBL" id="FNCG01000002">
    <property type="protein sequence ID" value="SDG21017.1"/>
    <property type="molecule type" value="Genomic_DNA"/>
</dbReference>
<gene>
    <name evidence="2" type="ORF">SAMN05192573_102525</name>
</gene>
<feature type="signal peptide" evidence="1">
    <location>
        <begin position="1"/>
        <end position="23"/>
    </location>
</feature>